<organism evidence="2 3">
    <name type="scientific">Archangium lansingense</name>
    <dbReference type="NCBI Taxonomy" id="2995310"/>
    <lineage>
        <taxon>Bacteria</taxon>
        <taxon>Pseudomonadati</taxon>
        <taxon>Myxococcota</taxon>
        <taxon>Myxococcia</taxon>
        <taxon>Myxococcales</taxon>
        <taxon>Cystobacterineae</taxon>
        <taxon>Archangiaceae</taxon>
        <taxon>Archangium</taxon>
    </lineage>
</organism>
<evidence type="ECO:0000313" key="2">
    <source>
        <dbReference type="EMBL" id="MCY1074812.1"/>
    </source>
</evidence>
<reference evidence="2 3" key="1">
    <citation type="submission" date="2022-11" db="EMBL/GenBank/DDBJ databases">
        <title>Minimal conservation of predation-associated metabolite biosynthetic gene clusters underscores biosynthetic potential of Myxococcota including descriptions for ten novel species: Archangium lansinium sp. nov., Myxococcus landrumus sp. nov., Nannocystis bai.</title>
        <authorList>
            <person name="Ahearne A."/>
            <person name="Stevens C."/>
            <person name="Phillips K."/>
        </authorList>
    </citation>
    <scope>NUCLEOTIDE SEQUENCE [LARGE SCALE GENOMIC DNA]</scope>
    <source>
        <strain evidence="2 3">MIWBW</strain>
    </source>
</reference>
<feature type="region of interest" description="Disordered" evidence="1">
    <location>
        <begin position="1"/>
        <end position="46"/>
    </location>
</feature>
<evidence type="ECO:0008006" key="4">
    <source>
        <dbReference type="Google" id="ProtNLM"/>
    </source>
</evidence>
<dbReference type="RefSeq" id="WP_267533768.1">
    <property type="nucleotide sequence ID" value="NZ_JAPNKA010000001.1"/>
</dbReference>
<dbReference type="Proteomes" id="UP001207654">
    <property type="component" value="Unassembled WGS sequence"/>
</dbReference>
<accession>A0ABT4A1E3</accession>
<evidence type="ECO:0000313" key="3">
    <source>
        <dbReference type="Proteomes" id="UP001207654"/>
    </source>
</evidence>
<sequence>MPRSSVGGASERKAKRSARSTSLPPGGGGAEKGPKQSTRQRDADRTRAALIDAAWPLFSTQGFANTRRWLEAATQAIADEGET</sequence>
<proteinExistence type="predicted"/>
<protein>
    <recommendedName>
        <fullName evidence="4">TetR family transcriptional regulator</fullName>
    </recommendedName>
</protein>
<dbReference type="Gene3D" id="1.10.357.10">
    <property type="entry name" value="Tetracycline Repressor, domain 2"/>
    <property type="match status" value="1"/>
</dbReference>
<keyword evidence="3" id="KW-1185">Reference proteome</keyword>
<evidence type="ECO:0000256" key="1">
    <source>
        <dbReference type="SAM" id="MobiDB-lite"/>
    </source>
</evidence>
<gene>
    <name evidence="2" type="ORF">OV287_09955</name>
</gene>
<dbReference type="EMBL" id="JAPNKA010000001">
    <property type="protein sequence ID" value="MCY1074812.1"/>
    <property type="molecule type" value="Genomic_DNA"/>
</dbReference>
<name>A0ABT4A1E3_9BACT</name>
<comment type="caution">
    <text evidence="2">The sequence shown here is derived from an EMBL/GenBank/DDBJ whole genome shotgun (WGS) entry which is preliminary data.</text>
</comment>